<dbReference type="Proteomes" id="UP000199054">
    <property type="component" value="Unassembled WGS sequence"/>
</dbReference>
<dbReference type="RefSeq" id="WP_090613835.1">
    <property type="nucleotide sequence ID" value="NZ_CP067124.1"/>
</dbReference>
<evidence type="ECO:0000313" key="5">
    <source>
        <dbReference type="EMBL" id="SEN91983.1"/>
    </source>
</evidence>
<feature type="domain" description="Hydantoinase A/oxoprolinase" evidence="2">
    <location>
        <begin position="204"/>
        <end position="493"/>
    </location>
</feature>
<dbReference type="Pfam" id="PF01968">
    <property type="entry name" value="Hydantoinase_A"/>
    <property type="match status" value="1"/>
</dbReference>
<dbReference type="GO" id="GO:0006749">
    <property type="term" value="P:glutathione metabolic process"/>
    <property type="evidence" value="ECO:0007669"/>
    <property type="project" value="TreeGrafter"/>
</dbReference>
<sequence>MTRYSLAIDIGGTFTDAVLLASDGRAFVDKTLTTHNNLLEGFFRGVELVTGRAGIGPAEVDDVVVHATTVVTNALIERKGPPVALLLTEGFRDILYIREEHRYDMYDPQIEFAEPLIPAERTFTLKERVYADGSVGMPVDPEEVRAVIAACRAKGIVSVAVCFLNAYRNGANEEQVREIFAREAPEIYVSLSSVIAPQMREYLRASTVAINAYTVPITRPYLTALIDELKARNFTQQPLIMLSNGGVIGAERASTMPVRMIESGPAAGALVACYFSRIFGIADLISFDMGGTTAKACMVQNHEPLVTGTFEVDRRYRFKPGSGMPITVPSIDMIEIGAGGGSIASVNDLGLLKIGPESAGSMPGPACYGRGGTDPCVTDADLVLGILNADRFLGGDMVLDLGAAQAAYDGLGADLGLSREQAAWGVFQLVCEQMAAATRTHATERGIDYRGLPLLAFGGAGPVHACMVAELTESPKVIYPPLASVLSAFGTLVTPAQIDLVRSHVALLEALDWDAVTQVLDSMTAEGALALGEAGIREEDYTFGFSVEMRYLGQQSEVRVHLTEDPRESRDIAAIQQLFEAEYARQYGLKLGDMKIEIVNWLVTASGRQPERSTAQAGATGSRHTETRPVFLRGQARDVPVWQRATIGPDDRIEGPVIIEERETTIFVLEDWVVTRHDSGSLVAEKKEEN</sequence>
<dbReference type="PANTHER" id="PTHR11365:SF23">
    <property type="entry name" value="HYPOTHETICAL 5-OXOPROLINASE (EUROFUNG)-RELATED"/>
    <property type="match status" value="1"/>
</dbReference>
<evidence type="ECO:0000259" key="3">
    <source>
        <dbReference type="Pfam" id="PF05378"/>
    </source>
</evidence>
<evidence type="ECO:0000259" key="4">
    <source>
        <dbReference type="Pfam" id="PF19278"/>
    </source>
</evidence>
<feature type="region of interest" description="Disordered" evidence="1">
    <location>
        <begin position="609"/>
        <end position="630"/>
    </location>
</feature>
<dbReference type="Pfam" id="PF19278">
    <property type="entry name" value="Hydant_A_C"/>
    <property type="match status" value="1"/>
</dbReference>
<dbReference type="InterPro" id="IPR045079">
    <property type="entry name" value="Oxoprolinase-like"/>
</dbReference>
<dbReference type="STRING" id="34002.SAMN04489859_10228"/>
<dbReference type="GO" id="GO:0017168">
    <property type="term" value="F:5-oxoprolinase (ATP-hydrolyzing) activity"/>
    <property type="evidence" value="ECO:0007669"/>
    <property type="project" value="TreeGrafter"/>
</dbReference>
<reference evidence="5 6" key="1">
    <citation type="submission" date="2016-10" db="EMBL/GenBank/DDBJ databases">
        <authorList>
            <person name="de Groot N.N."/>
        </authorList>
    </citation>
    <scope>NUCLEOTIDE SEQUENCE [LARGE SCALE GENOMIC DNA]</scope>
    <source>
        <strain evidence="5 6">DSM 8512</strain>
    </source>
</reference>
<evidence type="ECO:0000256" key="1">
    <source>
        <dbReference type="SAM" id="MobiDB-lite"/>
    </source>
</evidence>
<dbReference type="GO" id="GO:0005829">
    <property type="term" value="C:cytosol"/>
    <property type="evidence" value="ECO:0007669"/>
    <property type="project" value="TreeGrafter"/>
</dbReference>
<feature type="domain" description="Hydantoinase/oxoprolinase N-terminal" evidence="3">
    <location>
        <begin position="6"/>
        <end position="182"/>
    </location>
</feature>
<dbReference type="InterPro" id="IPR043129">
    <property type="entry name" value="ATPase_NBD"/>
</dbReference>
<dbReference type="PANTHER" id="PTHR11365">
    <property type="entry name" value="5-OXOPROLINASE RELATED"/>
    <property type="match status" value="1"/>
</dbReference>
<keyword evidence="6" id="KW-1185">Reference proteome</keyword>
<organism evidence="5 6">
    <name type="scientific">Paracoccus alcaliphilus</name>
    <dbReference type="NCBI Taxonomy" id="34002"/>
    <lineage>
        <taxon>Bacteria</taxon>
        <taxon>Pseudomonadati</taxon>
        <taxon>Pseudomonadota</taxon>
        <taxon>Alphaproteobacteria</taxon>
        <taxon>Rhodobacterales</taxon>
        <taxon>Paracoccaceae</taxon>
        <taxon>Paracoccus</taxon>
    </lineage>
</organism>
<dbReference type="InterPro" id="IPR008040">
    <property type="entry name" value="Hydant_A_N"/>
</dbReference>
<dbReference type="OrthoDB" id="9759608at2"/>
<dbReference type="EMBL" id="FODE01000022">
    <property type="protein sequence ID" value="SEN91983.1"/>
    <property type="molecule type" value="Genomic_DNA"/>
</dbReference>
<protein>
    <submittedName>
        <fullName evidence="5">N-methylhydantoinase A</fullName>
    </submittedName>
</protein>
<name>A0A1H8KG79_9RHOB</name>
<accession>A0A1H8KG79</accession>
<proteinExistence type="predicted"/>
<dbReference type="AlphaFoldDB" id="A0A1H8KG79"/>
<dbReference type="InterPro" id="IPR002821">
    <property type="entry name" value="Hydantoinase_A"/>
</dbReference>
<feature type="domain" description="Acetophenone carboxylase-like C-terminal" evidence="4">
    <location>
        <begin position="516"/>
        <end position="678"/>
    </location>
</feature>
<evidence type="ECO:0000313" key="6">
    <source>
        <dbReference type="Proteomes" id="UP000199054"/>
    </source>
</evidence>
<gene>
    <name evidence="5" type="ORF">SAMN04489859_10228</name>
</gene>
<dbReference type="SUPFAM" id="SSF53067">
    <property type="entry name" value="Actin-like ATPase domain"/>
    <property type="match status" value="1"/>
</dbReference>
<evidence type="ECO:0000259" key="2">
    <source>
        <dbReference type="Pfam" id="PF01968"/>
    </source>
</evidence>
<dbReference type="InterPro" id="IPR049517">
    <property type="entry name" value="ACX-like_C"/>
</dbReference>
<dbReference type="Pfam" id="PF05378">
    <property type="entry name" value="Hydant_A_N"/>
    <property type="match status" value="1"/>
</dbReference>